<reference evidence="1 2" key="1">
    <citation type="journal article" date="2012" name="Science">
        <title>The Paleozoic origin of enzymatic lignin decomposition reconstructed from 31 fungal genomes.</title>
        <authorList>
            <person name="Floudas D."/>
            <person name="Binder M."/>
            <person name="Riley R."/>
            <person name="Barry K."/>
            <person name="Blanchette R.A."/>
            <person name="Henrissat B."/>
            <person name="Martinez A.T."/>
            <person name="Otillar R."/>
            <person name="Spatafora J.W."/>
            <person name="Yadav J.S."/>
            <person name="Aerts A."/>
            <person name="Benoit I."/>
            <person name="Boyd A."/>
            <person name="Carlson A."/>
            <person name="Copeland A."/>
            <person name="Coutinho P.M."/>
            <person name="de Vries R.P."/>
            <person name="Ferreira P."/>
            <person name="Findley K."/>
            <person name="Foster B."/>
            <person name="Gaskell J."/>
            <person name="Glotzer D."/>
            <person name="Gorecki P."/>
            <person name="Heitman J."/>
            <person name="Hesse C."/>
            <person name="Hori C."/>
            <person name="Igarashi K."/>
            <person name="Jurgens J.A."/>
            <person name="Kallen N."/>
            <person name="Kersten P."/>
            <person name="Kohler A."/>
            <person name="Kuees U."/>
            <person name="Kumar T.K.A."/>
            <person name="Kuo A."/>
            <person name="LaButti K."/>
            <person name="Larrondo L.F."/>
            <person name="Lindquist E."/>
            <person name="Ling A."/>
            <person name="Lombard V."/>
            <person name="Lucas S."/>
            <person name="Lundell T."/>
            <person name="Martin R."/>
            <person name="McLaughlin D.J."/>
            <person name="Morgenstern I."/>
            <person name="Morin E."/>
            <person name="Murat C."/>
            <person name="Nagy L.G."/>
            <person name="Nolan M."/>
            <person name="Ohm R.A."/>
            <person name="Patyshakuliyeva A."/>
            <person name="Rokas A."/>
            <person name="Ruiz-Duenas F.J."/>
            <person name="Sabat G."/>
            <person name="Salamov A."/>
            <person name="Samejima M."/>
            <person name="Schmutz J."/>
            <person name="Slot J.C."/>
            <person name="St John F."/>
            <person name="Stenlid J."/>
            <person name="Sun H."/>
            <person name="Sun S."/>
            <person name="Syed K."/>
            <person name="Tsang A."/>
            <person name="Wiebenga A."/>
            <person name="Young D."/>
            <person name="Pisabarro A."/>
            <person name="Eastwood D.C."/>
            <person name="Martin F."/>
            <person name="Cullen D."/>
            <person name="Grigoriev I.V."/>
            <person name="Hibbett D.S."/>
        </authorList>
    </citation>
    <scope>NUCLEOTIDE SEQUENCE</scope>
    <source>
        <strain evidence="2">FP-58527</strain>
    </source>
</reference>
<dbReference type="Proteomes" id="UP000015241">
    <property type="component" value="Unassembled WGS sequence"/>
</dbReference>
<accession>S8E2P7</accession>
<gene>
    <name evidence="1" type="ORF">FOMPIDRAFT_1124566</name>
</gene>
<keyword evidence="2" id="KW-1185">Reference proteome</keyword>
<dbReference type="InParanoid" id="S8E2P7"/>
<evidence type="ECO:0000313" key="2">
    <source>
        <dbReference type="Proteomes" id="UP000015241"/>
    </source>
</evidence>
<dbReference type="OrthoDB" id="2756650at2759"/>
<name>S8E2P7_FOMSC</name>
<dbReference type="EMBL" id="KE504157">
    <property type="protein sequence ID" value="EPS99441.1"/>
    <property type="molecule type" value="Genomic_DNA"/>
</dbReference>
<dbReference type="HOGENOM" id="CLU_060359_0_0_1"/>
<evidence type="ECO:0000313" key="1">
    <source>
        <dbReference type="EMBL" id="EPS99441.1"/>
    </source>
</evidence>
<sequence length="299" mass="34390">MLYAPPGVGEVPEVWAEALSAIGTLPRMESAAAYFWPPPFLLEPEKGKATRYRHNYLRIRGFCRQRLVNKQLNAQPLTTAQWRDALWGDYRVDPEPSHGNLKGRNQDRWNSQQAVRALFGSTGGLPSYDASTVVQWGERELRLEDVDESALRAQILWEAYQVNWRCEFLELDSKLTAGRELTTYARWEREAQVCRVWSTIGSGLRVVPRWEQREPNTAVWTRPPCLFWDDSIATLRGVVAVMQRWPGLPEELKRATLSPLQPDVFTRVQRAAVDFYVRSFVSTYHRLPVPPAVLPGNWL</sequence>
<proteinExistence type="predicted"/>
<dbReference type="AlphaFoldDB" id="S8E2P7"/>
<dbReference type="eggNOG" id="ENOG502T2QY">
    <property type="taxonomic scope" value="Eukaryota"/>
</dbReference>
<organism evidence="1 2">
    <name type="scientific">Fomitopsis schrenkii</name>
    <name type="common">Brown rot fungus</name>
    <dbReference type="NCBI Taxonomy" id="2126942"/>
    <lineage>
        <taxon>Eukaryota</taxon>
        <taxon>Fungi</taxon>
        <taxon>Dikarya</taxon>
        <taxon>Basidiomycota</taxon>
        <taxon>Agaricomycotina</taxon>
        <taxon>Agaricomycetes</taxon>
        <taxon>Polyporales</taxon>
        <taxon>Fomitopsis</taxon>
    </lineage>
</organism>
<protein>
    <submittedName>
        <fullName evidence="1">Uncharacterized protein</fullName>
    </submittedName>
</protein>